<organism evidence="2 3">
    <name type="scientific">Hermetia illucens</name>
    <name type="common">Black soldier fly</name>
    <dbReference type="NCBI Taxonomy" id="343691"/>
    <lineage>
        <taxon>Eukaryota</taxon>
        <taxon>Metazoa</taxon>
        <taxon>Ecdysozoa</taxon>
        <taxon>Arthropoda</taxon>
        <taxon>Hexapoda</taxon>
        <taxon>Insecta</taxon>
        <taxon>Pterygota</taxon>
        <taxon>Neoptera</taxon>
        <taxon>Endopterygota</taxon>
        <taxon>Diptera</taxon>
        <taxon>Brachycera</taxon>
        <taxon>Stratiomyomorpha</taxon>
        <taxon>Stratiomyidae</taxon>
        <taxon>Hermetiinae</taxon>
        <taxon>Hermetia</taxon>
    </lineage>
</organism>
<evidence type="ECO:0000313" key="2">
    <source>
        <dbReference type="EMBL" id="CAD7093839.1"/>
    </source>
</evidence>
<dbReference type="EMBL" id="LR899014">
    <property type="protein sequence ID" value="CAD7093839.1"/>
    <property type="molecule type" value="Genomic_DNA"/>
</dbReference>
<keyword evidence="3" id="KW-1185">Reference proteome</keyword>
<gene>
    <name evidence="2" type="ORF">HERILL_LOCUS16100</name>
</gene>
<dbReference type="OrthoDB" id="8197458at2759"/>
<proteinExistence type="predicted"/>
<feature type="compositionally biased region" description="Pro residues" evidence="1">
    <location>
        <begin position="76"/>
        <end position="85"/>
    </location>
</feature>
<protein>
    <submittedName>
        <fullName evidence="2">Uncharacterized protein</fullName>
    </submittedName>
</protein>
<feature type="compositionally biased region" description="Basic and acidic residues" evidence="1">
    <location>
        <begin position="1"/>
        <end position="13"/>
    </location>
</feature>
<dbReference type="InParanoid" id="A0A7R8V7G1"/>
<feature type="compositionally biased region" description="Low complexity" evidence="1">
    <location>
        <begin position="86"/>
        <end position="100"/>
    </location>
</feature>
<feature type="region of interest" description="Disordered" evidence="1">
    <location>
        <begin position="54"/>
        <end position="113"/>
    </location>
</feature>
<feature type="compositionally biased region" description="Polar residues" evidence="1">
    <location>
        <begin position="60"/>
        <end position="71"/>
    </location>
</feature>
<evidence type="ECO:0000313" key="3">
    <source>
        <dbReference type="Proteomes" id="UP000594454"/>
    </source>
</evidence>
<dbReference type="AlphaFoldDB" id="A0A7R8V7G1"/>
<feature type="compositionally biased region" description="Low complexity" evidence="1">
    <location>
        <begin position="14"/>
        <end position="38"/>
    </location>
</feature>
<evidence type="ECO:0000256" key="1">
    <source>
        <dbReference type="SAM" id="MobiDB-lite"/>
    </source>
</evidence>
<feature type="region of interest" description="Disordered" evidence="1">
    <location>
        <begin position="1"/>
        <end position="41"/>
    </location>
</feature>
<dbReference type="Proteomes" id="UP000594454">
    <property type="component" value="Chromosome 6"/>
</dbReference>
<accession>A0A7R8V7G1</accession>
<sequence>MLLAMRRESDHHPSQQPHHLQQSQHISTTSSTSSTNTSLHVGLTSSTTAALQYPIYPGPSGSSDFHQTSVHRQQHLPPPAPPPAPSIATSSASIAPSHSANRPGTSSTPSGGLDEYVDILQVQQLLLESSSNTATTVASTSTVAKPRPRVNLQKAAEYAAQVQAESPSRRILLDYPSPYLYGNHYHTSPNDDLVALWFGANSTGSSHFDSEM</sequence>
<reference evidence="2 3" key="1">
    <citation type="submission" date="2020-11" db="EMBL/GenBank/DDBJ databases">
        <authorList>
            <person name="Wallbank WR R."/>
            <person name="Pardo Diaz C."/>
            <person name="Kozak K."/>
            <person name="Martin S."/>
            <person name="Jiggins C."/>
            <person name="Moest M."/>
            <person name="Warren A I."/>
            <person name="Generalovic N T."/>
            <person name="Byers J.R.P. K."/>
            <person name="Montejo-Kovacevich G."/>
            <person name="Yen C E."/>
        </authorList>
    </citation>
    <scope>NUCLEOTIDE SEQUENCE [LARGE SCALE GENOMIC DNA]</scope>
</reference>
<name>A0A7R8V7G1_HERIL</name>